<dbReference type="Pfam" id="PF07731">
    <property type="entry name" value="Cu-oxidase_2"/>
    <property type="match status" value="1"/>
</dbReference>
<dbReference type="PROSITE" id="PS00079">
    <property type="entry name" value="MULTICOPPER_OXIDASE1"/>
    <property type="match status" value="1"/>
</dbReference>
<dbReference type="GO" id="GO:0005507">
    <property type="term" value="F:copper ion binding"/>
    <property type="evidence" value="ECO:0007669"/>
    <property type="project" value="InterPro"/>
</dbReference>
<keyword evidence="6" id="KW-1185">Reference proteome</keyword>
<dbReference type="SUPFAM" id="SSF49503">
    <property type="entry name" value="Cupredoxins"/>
    <property type="match status" value="3"/>
</dbReference>
<protein>
    <submittedName>
        <fullName evidence="5">Multicopper oxidase domain-containing protein</fullName>
    </submittedName>
</protein>
<dbReference type="InterPro" id="IPR008972">
    <property type="entry name" value="Cupredoxin"/>
</dbReference>
<evidence type="ECO:0000313" key="5">
    <source>
        <dbReference type="EMBL" id="UUX48514.1"/>
    </source>
</evidence>
<dbReference type="PROSITE" id="PS00080">
    <property type="entry name" value="MULTICOPPER_OXIDASE2"/>
    <property type="match status" value="1"/>
</dbReference>
<evidence type="ECO:0000256" key="1">
    <source>
        <dbReference type="ARBA" id="ARBA00022723"/>
    </source>
</evidence>
<dbReference type="EMBL" id="CP102480">
    <property type="protein sequence ID" value="UUX48514.1"/>
    <property type="molecule type" value="Genomic_DNA"/>
</dbReference>
<dbReference type="AlphaFoldDB" id="A0A9J7ANJ6"/>
<dbReference type="KEGG" id="naci:NUH88_13965"/>
<dbReference type="InterPro" id="IPR033138">
    <property type="entry name" value="Cu_oxidase_CS"/>
</dbReference>
<organism evidence="5 6">
    <name type="scientific">Nisaea acidiphila</name>
    <dbReference type="NCBI Taxonomy" id="1862145"/>
    <lineage>
        <taxon>Bacteria</taxon>
        <taxon>Pseudomonadati</taxon>
        <taxon>Pseudomonadota</taxon>
        <taxon>Alphaproteobacteria</taxon>
        <taxon>Rhodospirillales</taxon>
        <taxon>Thalassobaculaceae</taxon>
        <taxon>Nisaea</taxon>
    </lineage>
</organism>
<keyword evidence="1" id="KW-0479">Metal-binding</keyword>
<dbReference type="InterPro" id="IPR011707">
    <property type="entry name" value="Cu-oxidase-like_N"/>
</dbReference>
<evidence type="ECO:0000259" key="4">
    <source>
        <dbReference type="Pfam" id="PF07732"/>
    </source>
</evidence>
<dbReference type="InterPro" id="IPR045087">
    <property type="entry name" value="Cu-oxidase_fam"/>
</dbReference>
<proteinExistence type="predicted"/>
<dbReference type="InterPro" id="IPR006311">
    <property type="entry name" value="TAT_signal"/>
</dbReference>
<evidence type="ECO:0000256" key="2">
    <source>
        <dbReference type="ARBA" id="ARBA00023002"/>
    </source>
</evidence>
<dbReference type="Gene3D" id="2.60.40.420">
    <property type="entry name" value="Cupredoxins - blue copper proteins"/>
    <property type="match status" value="3"/>
</dbReference>
<reference evidence="5" key="1">
    <citation type="submission" date="2022-08" db="EMBL/GenBank/DDBJ databases">
        <title>Nisaea acidiphila sp. nov., isolated from a marine algal debris and emended description of the genus Nisaea Urios et al. 2008.</title>
        <authorList>
            <person name="Kwon K."/>
        </authorList>
    </citation>
    <scope>NUCLEOTIDE SEQUENCE</scope>
    <source>
        <strain evidence="5">MEBiC11861</strain>
    </source>
</reference>
<dbReference type="Proteomes" id="UP001060336">
    <property type="component" value="Chromosome"/>
</dbReference>
<dbReference type="PROSITE" id="PS51318">
    <property type="entry name" value="TAT"/>
    <property type="match status" value="1"/>
</dbReference>
<dbReference type="RefSeq" id="WP_257767021.1">
    <property type="nucleotide sequence ID" value="NZ_CP102480.1"/>
</dbReference>
<dbReference type="PANTHER" id="PTHR11709:SF518">
    <property type="entry name" value="MULTICOPPER OXIDASE"/>
    <property type="match status" value="1"/>
</dbReference>
<accession>A0A9J7ANJ6</accession>
<evidence type="ECO:0000259" key="3">
    <source>
        <dbReference type="Pfam" id="PF07731"/>
    </source>
</evidence>
<dbReference type="InterPro" id="IPR011706">
    <property type="entry name" value="Cu-oxidase_C"/>
</dbReference>
<dbReference type="Pfam" id="PF07732">
    <property type="entry name" value="Cu-oxidase_3"/>
    <property type="match status" value="1"/>
</dbReference>
<dbReference type="GO" id="GO:0016491">
    <property type="term" value="F:oxidoreductase activity"/>
    <property type="evidence" value="ECO:0007669"/>
    <property type="project" value="UniProtKB-KW"/>
</dbReference>
<feature type="domain" description="Plastocyanin-like" evidence="3">
    <location>
        <begin position="539"/>
        <end position="651"/>
    </location>
</feature>
<dbReference type="InterPro" id="IPR002355">
    <property type="entry name" value="Cu_oxidase_Cu_BS"/>
</dbReference>
<sequence length="654" mass="71795">MRSISRRDILKIAGAMTGTAMTPLLVPRFAWGSEAFPEPDKMRPVTSSNLATDYLDTLRTNGFPATPADRLYALTCETRSDIPLNTGSKTLSYEANSFVDQSVTAPSNPGPVGPTMTFVRGKSTGVYLQNELTGCGQDYFIPHMEPKSHYTPHAFTVTNLHTHGLHVSPKAPEDDVLILVGSSNVKDPDDGKIYEGKFSYRYDLPDTHPVGTFWYHPHKHGSVSTQIATGMAGALIVRSDKDDKDFDQLLAERCGITEADERILVFTTSNYMTESGRPDNAVFDPLLYATSNKVSPGCPVTAKTQDETVMLVNGQYQPTLTMKKGEMLRFRIINATVGQVIIPKFKTVSLANPSGLGTAPQTPDVYAVAVDGIALTLPFDPSTSEVNAPYYAIDYDVTKDMPSKYLTTGELINVAAGQRLDLVVHATEAGHFTLWGADTDEAPTVVSPNSSGKTPGNVFIGPLFNVRVIDEPRTDQTLPTLALFQQQSIQRPPSGIAPRQDIVEQLKHTGFREMAFSDPVDNEPYFTINGKYFEEGNPPGAQVQLKLDNIDWWYNYSKAGAHIFHIHINSFQLAARCPTVNGIPNLLEAVTYEMPIWRDTLYFDSHPPSGVAQKDGTGVISVSKQVDFTGEFVLHCHNVFHEDAGMMFTVSIEA</sequence>
<gene>
    <name evidence="5" type="ORF">NUH88_13965</name>
</gene>
<keyword evidence="2" id="KW-0560">Oxidoreductase</keyword>
<dbReference type="PANTHER" id="PTHR11709">
    <property type="entry name" value="MULTI-COPPER OXIDASE"/>
    <property type="match status" value="1"/>
</dbReference>
<feature type="domain" description="Plastocyanin-like" evidence="4">
    <location>
        <begin position="196"/>
        <end position="241"/>
    </location>
</feature>
<name>A0A9J7ANJ6_9PROT</name>
<evidence type="ECO:0000313" key="6">
    <source>
        <dbReference type="Proteomes" id="UP001060336"/>
    </source>
</evidence>